<organism evidence="3 4">
    <name type="scientific">Granulicella arctica</name>
    <dbReference type="NCBI Taxonomy" id="940613"/>
    <lineage>
        <taxon>Bacteria</taxon>
        <taxon>Pseudomonadati</taxon>
        <taxon>Acidobacteriota</taxon>
        <taxon>Terriglobia</taxon>
        <taxon>Terriglobales</taxon>
        <taxon>Acidobacteriaceae</taxon>
        <taxon>Granulicella</taxon>
    </lineage>
</organism>
<evidence type="ECO:0000313" key="4">
    <source>
        <dbReference type="Proteomes" id="UP000589520"/>
    </source>
</evidence>
<dbReference type="RefSeq" id="WP_179492104.1">
    <property type="nucleotide sequence ID" value="NZ_JACCCW010000002.1"/>
</dbReference>
<keyword evidence="4" id="KW-1185">Reference proteome</keyword>
<comment type="caution">
    <text evidence="3">The sequence shown here is derived from an EMBL/GenBank/DDBJ whole genome shotgun (WGS) entry which is preliminary data.</text>
</comment>
<evidence type="ECO:0000256" key="1">
    <source>
        <dbReference type="SAM" id="SignalP"/>
    </source>
</evidence>
<dbReference type="InterPro" id="IPR054209">
    <property type="entry name" value="DUF6916"/>
</dbReference>
<proteinExistence type="predicted"/>
<dbReference type="PROSITE" id="PS51318">
    <property type="entry name" value="TAT"/>
    <property type="match status" value="1"/>
</dbReference>
<reference evidence="3 4" key="1">
    <citation type="submission" date="2020-07" db="EMBL/GenBank/DDBJ databases">
        <title>Genomic Encyclopedia of Type Strains, Phase IV (KMG-V): Genome sequencing to study the core and pangenomes of soil and plant-associated prokaryotes.</title>
        <authorList>
            <person name="Whitman W."/>
        </authorList>
    </citation>
    <scope>NUCLEOTIDE SEQUENCE [LARGE SCALE GENOMIC DNA]</scope>
    <source>
        <strain evidence="3 4">X4EP2</strain>
    </source>
</reference>
<dbReference type="AlphaFoldDB" id="A0A7Y9PK76"/>
<evidence type="ECO:0000313" key="3">
    <source>
        <dbReference type="EMBL" id="NYF80598.1"/>
    </source>
</evidence>
<dbReference type="Proteomes" id="UP000589520">
    <property type="component" value="Unassembled WGS sequence"/>
</dbReference>
<keyword evidence="1" id="KW-0732">Signal</keyword>
<sequence>MHNRRHFLVASAVLVTGAAFPTSLFASRIDDDLFTNTSLGAYSQGLLTQANFEHVIGSQFTLLLKNNDATHLYLRTVEPLGPQGGGAFSSQTSPAVRRAKSLTIPVPGSTGSAKQVVGFHLTFSTESTTFDQGTYLIDHGTLGRFALFLVPGNQTPGSCGATFTSLAKGET</sequence>
<evidence type="ECO:0000259" key="2">
    <source>
        <dbReference type="Pfam" id="PF21880"/>
    </source>
</evidence>
<dbReference type="InterPro" id="IPR006311">
    <property type="entry name" value="TAT_signal"/>
</dbReference>
<dbReference type="EMBL" id="JACCCW010000002">
    <property type="protein sequence ID" value="NYF80598.1"/>
    <property type="molecule type" value="Genomic_DNA"/>
</dbReference>
<protein>
    <recommendedName>
        <fullName evidence="2">DUF6916 domain-containing protein</fullName>
    </recommendedName>
</protein>
<feature type="domain" description="DUF6916" evidence="2">
    <location>
        <begin position="112"/>
        <end position="156"/>
    </location>
</feature>
<feature type="signal peptide" evidence="1">
    <location>
        <begin position="1"/>
        <end position="26"/>
    </location>
</feature>
<gene>
    <name evidence="3" type="ORF">HDF17_002918</name>
</gene>
<name>A0A7Y9PK76_9BACT</name>
<feature type="chain" id="PRO_5030930652" description="DUF6916 domain-containing protein" evidence="1">
    <location>
        <begin position="27"/>
        <end position="171"/>
    </location>
</feature>
<accession>A0A7Y9PK76</accession>
<dbReference type="Pfam" id="PF21880">
    <property type="entry name" value="DUF6916"/>
    <property type="match status" value="1"/>
</dbReference>